<organism evidence="2">
    <name type="scientific">bioreactor metagenome</name>
    <dbReference type="NCBI Taxonomy" id="1076179"/>
    <lineage>
        <taxon>unclassified sequences</taxon>
        <taxon>metagenomes</taxon>
        <taxon>ecological metagenomes</taxon>
    </lineage>
</organism>
<accession>A0A645G8N8</accession>
<gene>
    <name evidence="2" type="ORF">SDC9_169532</name>
</gene>
<proteinExistence type="predicted"/>
<sequence>MVDGIMKEETYHDVTNQRVSLDPTTKNDILQEEHETKPELETKTKQPEVSDTMDEPEMKRPEKTPEVDEIKPGGMVDGIMKDETHYGVTNQRVSQDPATENDILQEEHEKKI</sequence>
<dbReference type="EMBL" id="VSSQ01070318">
    <property type="protein sequence ID" value="MPN22149.1"/>
    <property type="molecule type" value="Genomic_DNA"/>
</dbReference>
<feature type="region of interest" description="Disordered" evidence="1">
    <location>
        <begin position="1"/>
        <end position="112"/>
    </location>
</feature>
<feature type="compositionally biased region" description="Polar residues" evidence="1">
    <location>
        <begin position="13"/>
        <end position="28"/>
    </location>
</feature>
<reference evidence="2" key="1">
    <citation type="submission" date="2019-08" db="EMBL/GenBank/DDBJ databases">
        <authorList>
            <person name="Kucharzyk K."/>
            <person name="Murdoch R.W."/>
            <person name="Higgins S."/>
            <person name="Loffler F."/>
        </authorList>
    </citation>
    <scope>NUCLEOTIDE SEQUENCE</scope>
</reference>
<comment type="caution">
    <text evidence="2">The sequence shown here is derived from an EMBL/GenBank/DDBJ whole genome shotgun (WGS) entry which is preliminary data.</text>
</comment>
<dbReference type="AlphaFoldDB" id="A0A645G8N8"/>
<protein>
    <submittedName>
        <fullName evidence="2">Uncharacterized protein</fullName>
    </submittedName>
</protein>
<feature type="compositionally biased region" description="Polar residues" evidence="1">
    <location>
        <begin position="87"/>
        <end position="98"/>
    </location>
</feature>
<evidence type="ECO:0000256" key="1">
    <source>
        <dbReference type="SAM" id="MobiDB-lite"/>
    </source>
</evidence>
<name>A0A645G8N8_9ZZZZ</name>
<evidence type="ECO:0000313" key="2">
    <source>
        <dbReference type="EMBL" id="MPN22149.1"/>
    </source>
</evidence>
<feature type="compositionally biased region" description="Basic and acidic residues" evidence="1">
    <location>
        <begin position="56"/>
        <end position="71"/>
    </location>
</feature>
<feature type="compositionally biased region" description="Basic and acidic residues" evidence="1">
    <location>
        <begin position="29"/>
        <end position="48"/>
    </location>
</feature>
<feature type="compositionally biased region" description="Basic and acidic residues" evidence="1">
    <location>
        <begin position="1"/>
        <end position="12"/>
    </location>
</feature>